<comment type="similarity">
    <text evidence="3 10">Belongs to the class-II aminoacyl-tRNA synthetase family. HisZ subfamily.</text>
</comment>
<keyword evidence="14" id="KW-1185">Reference proteome</keyword>
<comment type="pathway">
    <text evidence="2 10">Amino-acid biosynthesis; L-histidine biosynthesis; L-histidine from 5-phospho-alpha-D-ribose 1-diphosphate: step 1/9.</text>
</comment>
<dbReference type="HAMAP" id="MF_00125">
    <property type="entry name" value="HisZ"/>
    <property type="match status" value="1"/>
</dbReference>
<feature type="binding site" evidence="11">
    <location>
        <begin position="84"/>
        <end position="86"/>
    </location>
    <ligand>
        <name>L-histidine</name>
        <dbReference type="ChEBI" id="CHEBI:57595"/>
    </ligand>
</feature>
<comment type="subcellular location">
    <subcellularLocation>
        <location evidence="1 10">Cytoplasm</location>
    </subcellularLocation>
</comment>
<evidence type="ECO:0000256" key="6">
    <source>
        <dbReference type="ARBA" id="ARBA00022490"/>
    </source>
</evidence>
<dbReference type="GO" id="GO:0006427">
    <property type="term" value="P:histidyl-tRNA aminoacylation"/>
    <property type="evidence" value="ECO:0007669"/>
    <property type="project" value="TreeGrafter"/>
</dbReference>
<dbReference type="PIRSF" id="PIRSF001549">
    <property type="entry name" value="His-tRNA_synth"/>
    <property type="match status" value="1"/>
</dbReference>
<keyword evidence="6 10" id="KW-0963">Cytoplasm</keyword>
<evidence type="ECO:0000313" key="13">
    <source>
        <dbReference type="EMBL" id="OEJ68217.1"/>
    </source>
</evidence>
<evidence type="ECO:0000256" key="5">
    <source>
        <dbReference type="ARBA" id="ARBA00020397"/>
    </source>
</evidence>
<dbReference type="SUPFAM" id="SSF55681">
    <property type="entry name" value="Class II aaRS and biotin synthetases"/>
    <property type="match status" value="1"/>
</dbReference>
<evidence type="ECO:0000256" key="8">
    <source>
        <dbReference type="ARBA" id="ARBA00023102"/>
    </source>
</evidence>
<dbReference type="STRING" id="28181.BEN30_06755"/>
<comment type="miscellaneous">
    <text evidence="10">This function is generally fulfilled by the C-terminal part of HisG, which is missing in some bacteria such as this one.</text>
</comment>
<feature type="domain" description="Aminoacyl-transfer RNA synthetases class-II family profile" evidence="12">
    <location>
        <begin position="36"/>
        <end position="309"/>
    </location>
</feature>
<dbReference type="Gene3D" id="3.30.930.10">
    <property type="entry name" value="Bira Bifunctional Protein, Domain 2"/>
    <property type="match status" value="1"/>
</dbReference>
<dbReference type="InterPro" id="IPR004516">
    <property type="entry name" value="HisRS/HisZ"/>
</dbReference>
<comment type="subunit">
    <text evidence="4">Homodimer.</text>
</comment>
<dbReference type="InterPro" id="IPR045864">
    <property type="entry name" value="aa-tRNA-synth_II/BPL/LPL"/>
</dbReference>
<keyword evidence="7 10" id="KW-0028">Amino-acid biosynthesis</keyword>
<evidence type="ECO:0000256" key="10">
    <source>
        <dbReference type="HAMAP-Rule" id="MF_00125"/>
    </source>
</evidence>
<dbReference type="PANTHER" id="PTHR43707:SF6">
    <property type="entry name" value="ATP PHOSPHORIBOSYLTRANSFERASE REGULATORY SUBUNIT"/>
    <property type="match status" value="1"/>
</dbReference>
<evidence type="ECO:0000256" key="4">
    <source>
        <dbReference type="ARBA" id="ARBA00011738"/>
    </source>
</evidence>
<dbReference type="PROSITE" id="PS50862">
    <property type="entry name" value="AA_TRNA_LIGASE_II"/>
    <property type="match status" value="1"/>
</dbReference>
<evidence type="ECO:0000256" key="9">
    <source>
        <dbReference type="ARBA" id="ARBA00025246"/>
    </source>
</evidence>
<dbReference type="GO" id="GO:0000105">
    <property type="term" value="P:L-histidine biosynthetic process"/>
    <property type="evidence" value="ECO:0007669"/>
    <property type="project" value="UniProtKB-UniRule"/>
</dbReference>
<evidence type="ECO:0000259" key="12">
    <source>
        <dbReference type="PROSITE" id="PS50862"/>
    </source>
</evidence>
<accession>A0A1E5QAB2</accession>
<feature type="binding site" evidence="11">
    <location>
        <position position="128"/>
    </location>
    <ligand>
        <name>L-histidine</name>
        <dbReference type="ChEBI" id="CHEBI:57595"/>
    </ligand>
</feature>
<keyword evidence="8 10" id="KW-0368">Histidine biosynthesis</keyword>
<comment type="subunit">
    <text evidence="10">Heteromultimer composed of HisG and HisZ subunits.</text>
</comment>
<evidence type="ECO:0000256" key="1">
    <source>
        <dbReference type="ARBA" id="ARBA00004496"/>
    </source>
</evidence>
<dbReference type="PANTHER" id="PTHR43707">
    <property type="entry name" value="HISTIDYL-TRNA SYNTHETASE"/>
    <property type="match status" value="1"/>
</dbReference>
<organism evidence="13 14">
    <name type="scientific">Magnetovibrio blakemorei</name>
    <dbReference type="NCBI Taxonomy" id="28181"/>
    <lineage>
        <taxon>Bacteria</taxon>
        <taxon>Pseudomonadati</taxon>
        <taxon>Pseudomonadota</taxon>
        <taxon>Alphaproteobacteria</taxon>
        <taxon>Rhodospirillales</taxon>
        <taxon>Magnetovibrionaceae</taxon>
        <taxon>Magnetovibrio</taxon>
    </lineage>
</organism>
<evidence type="ECO:0000256" key="11">
    <source>
        <dbReference type="PIRSR" id="PIRSR001549-1"/>
    </source>
</evidence>
<dbReference type="Pfam" id="PF13393">
    <property type="entry name" value="tRNA-synt_His"/>
    <property type="match status" value="1"/>
</dbReference>
<feature type="binding site" evidence="11">
    <location>
        <position position="272"/>
    </location>
    <ligand>
        <name>L-histidine</name>
        <dbReference type="ChEBI" id="CHEBI:57595"/>
    </ligand>
</feature>
<feature type="binding site" evidence="11">
    <location>
        <position position="132"/>
    </location>
    <ligand>
        <name>L-histidine</name>
        <dbReference type="ChEBI" id="CHEBI:57595"/>
    </ligand>
</feature>
<evidence type="ECO:0000256" key="7">
    <source>
        <dbReference type="ARBA" id="ARBA00022605"/>
    </source>
</evidence>
<proteinExistence type="inferred from homology"/>
<dbReference type="UniPathway" id="UPA00031">
    <property type="reaction ID" value="UER00006"/>
</dbReference>
<dbReference type="InterPro" id="IPR004517">
    <property type="entry name" value="HisZ"/>
</dbReference>
<dbReference type="InterPro" id="IPR006195">
    <property type="entry name" value="aa-tRNA-synth_II"/>
</dbReference>
<reference evidence="14" key="1">
    <citation type="submission" date="2016-07" db="EMBL/GenBank/DDBJ databases">
        <authorList>
            <person name="Florea S."/>
            <person name="Webb J.S."/>
            <person name="Jaromczyk J."/>
            <person name="Schardl C.L."/>
        </authorList>
    </citation>
    <scope>NUCLEOTIDE SEQUENCE [LARGE SCALE GENOMIC DNA]</scope>
    <source>
        <strain evidence="14">MV-1</strain>
    </source>
</reference>
<dbReference type="InterPro" id="IPR041715">
    <property type="entry name" value="HisRS-like_core"/>
</dbReference>
<dbReference type="GO" id="GO:0004821">
    <property type="term" value="F:histidine-tRNA ligase activity"/>
    <property type="evidence" value="ECO:0007669"/>
    <property type="project" value="TreeGrafter"/>
</dbReference>
<evidence type="ECO:0000256" key="2">
    <source>
        <dbReference type="ARBA" id="ARBA00004667"/>
    </source>
</evidence>
<dbReference type="EMBL" id="MCGG01000016">
    <property type="protein sequence ID" value="OEJ68217.1"/>
    <property type="molecule type" value="Genomic_DNA"/>
</dbReference>
<evidence type="ECO:0000256" key="3">
    <source>
        <dbReference type="ARBA" id="ARBA00005539"/>
    </source>
</evidence>
<comment type="function">
    <text evidence="9 10">Required for the first step of histidine biosynthesis. May allow the feedback regulation of ATP phosphoribosyltransferase activity by histidine.</text>
</comment>
<gene>
    <name evidence="10" type="primary">hisZ</name>
    <name evidence="13" type="ORF">BEN30_06755</name>
</gene>
<dbReference type="RefSeq" id="WP_069957295.1">
    <property type="nucleotide sequence ID" value="NZ_MCGG01000016.1"/>
</dbReference>
<feature type="binding site" evidence="11">
    <location>
        <position position="114"/>
    </location>
    <ligand>
        <name>L-histidine</name>
        <dbReference type="ChEBI" id="CHEBI:57595"/>
    </ligand>
</feature>
<name>A0A1E5QAB2_9PROT</name>
<protein>
    <recommendedName>
        <fullName evidence="5 10">ATP phosphoribosyltransferase regulatory subunit</fullName>
    </recommendedName>
</protein>
<dbReference type="OrthoDB" id="9769617at2"/>
<comment type="caution">
    <text evidence="13">The sequence shown here is derived from an EMBL/GenBank/DDBJ whole genome shotgun (WGS) entry which is preliminary data.</text>
</comment>
<dbReference type="GO" id="GO:0005737">
    <property type="term" value="C:cytoplasm"/>
    <property type="evidence" value="ECO:0007669"/>
    <property type="project" value="UniProtKB-SubCell"/>
</dbReference>
<evidence type="ECO:0000313" key="14">
    <source>
        <dbReference type="Proteomes" id="UP000095347"/>
    </source>
</evidence>
<dbReference type="AlphaFoldDB" id="A0A1E5QAB2"/>
<dbReference type="Proteomes" id="UP000095347">
    <property type="component" value="Unassembled WGS sequence"/>
</dbReference>
<sequence length="397" mass="41904">MSQNTEKALLPAGMQDGLPPEAAREADAAGRLVAHFDAWGYGRVKPPLMEFEENLLYGSGLAMAEQTFRVQDPVSQRMLALRPDMTLQVARIAGSRLSNSPRPLRLAYSGQVVRVKGSQLRPERQFGQVGAELIGPSSPAADVEVVLMAAEALESIGVQNLSIDLGLPTLAAQVVQNCPFTEAQARDLRIALNRKDSAGVAAFADVLGDKVLAALLGMLDAVGPAATALKKLNAIDLDGDASALRAHLAAVTHGVLSANNTIQLTIDPVENRGFEYHTGVTFALFARGASGELGRGGRYEAGGVGALEDATGFTLFMDTVLDALPQAAAQSCVYLPFATPPADARKLRAEGWRTITGLDANANESNDDQGEARRLNCTHLLEGGKVRALNELTGNEG</sequence>